<reference evidence="1 2" key="1">
    <citation type="submission" date="2008-07" db="EMBL/GenBank/DDBJ databases">
        <authorList>
            <person name="Gonzalez J."/>
            <person name="Sokolova T."/>
            <person name="Ferriera S."/>
            <person name="Johnson J."/>
            <person name="Kravitz S."/>
            <person name="Beeson K."/>
            <person name="Sutton G."/>
            <person name="Rogers Y.-H."/>
            <person name="Friedman R."/>
            <person name="Frazier M."/>
            <person name="Venter J.C."/>
        </authorList>
    </citation>
    <scope>NUCLEOTIDE SEQUENCE [LARGE SCALE GENOMIC DNA]</scope>
    <source>
        <strain evidence="1 2">DSM 12653</strain>
    </source>
</reference>
<gene>
    <name evidence="1" type="ORF">CDSM653_01387</name>
</gene>
<evidence type="ECO:0008006" key="3">
    <source>
        <dbReference type="Google" id="ProtNLM"/>
    </source>
</evidence>
<proteinExistence type="predicted"/>
<organism evidence="1 2">
    <name type="scientific">Caldanaerobacter subterraneus subsp. pacificus DSM 12653</name>
    <dbReference type="NCBI Taxonomy" id="391606"/>
    <lineage>
        <taxon>Bacteria</taxon>
        <taxon>Bacillati</taxon>
        <taxon>Bacillota</taxon>
        <taxon>Clostridia</taxon>
        <taxon>Thermoanaerobacterales</taxon>
        <taxon>Thermoanaerobacteraceae</taxon>
        <taxon>Caldanaerobacter</taxon>
    </lineage>
</organism>
<sequence length="82" mass="9567">MGWFDMENFERIIKLENEIEAQLVGSILEERGIPHFIRTFHDTAYDGLIQVVEGWGEVLAPSEYKDTIISIVEDVRQNRDEN</sequence>
<evidence type="ECO:0000313" key="1">
    <source>
        <dbReference type="EMBL" id="KKC29579.1"/>
    </source>
</evidence>
<reference evidence="1 2" key="2">
    <citation type="journal article" date="2015" name="BMC Genomics">
        <title>Analysis of three genomes within the thermophilic bacterial species Caldanaerobacter subterraneus with a focus on carbon monoxide dehydrogenase evolution and hydrolase diversity.</title>
        <authorList>
            <person name="Sant'Anna F.H."/>
            <person name="Lebedinsky A.V."/>
            <person name="Sokolova T.G."/>
            <person name="Robb F.T."/>
            <person name="Gonzalez J.M."/>
        </authorList>
    </citation>
    <scope>NUCLEOTIDE SEQUENCE [LARGE SCALE GENOMIC DNA]</scope>
    <source>
        <strain evidence="1 2">DSM 12653</strain>
    </source>
</reference>
<comment type="caution">
    <text evidence="1">The sequence shown here is derived from an EMBL/GenBank/DDBJ whole genome shotgun (WGS) entry which is preliminary data.</text>
</comment>
<evidence type="ECO:0000313" key="2">
    <source>
        <dbReference type="Proteomes" id="UP000010146"/>
    </source>
</evidence>
<dbReference type="Proteomes" id="UP000010146">
    <property type="component" value="Unassembled WGS sequence"/>
</dbReference>
<accession>A0A0F5PP20</accession>
<protein>
    <recommendedName>
        <fullName evidence="3">DUF2007 domain-containing protein</fullName>
    </recommendedName>
</protein>
<reference evidence="2" key="3">
    <citation type="submission" date="2015-02" db="EMBL/GenBank/DDBJ databases">
        <title>Genome analysis of three genomes within the thermophilic hydrogenogenic bacterial species Caldanaerobacter subterraneus.</title>
        <authorList>
            <person name="Sant'Anna F.H."/>
            <person name="Lebedinsky A."/>
            <person name="Sokolova T."/>
            <person name="Robb F.T."/>
            <person name="Gonzalez J.M."/>
        </authorList>
    </citation>
    <scope>NUCLEOTIDE SEQUENCE [LARGE SCALE GENOMIC DNA]</scope>
    <source>
        <strain evidence="2">DSM 12653</strain>
    </source>
</reference>
<dbReference type="AlphaFoldDB" id="A0A0F5PP20"/>
<name>A0A0F5PP20_9THEO</name>
<dbReference type="EMBL" id="ABXP02000076">
    <property type="protein sequence ID" value="KKC29579.1"/>
    <property type="molecule type" value="Genomic_DNA"/>
</dbReference>